<sequence>MPVSSRNRKRAFQPRSMPMTNFDTGKLVRTAPPDLAKFPFHLGEALRAKSQSVRQAYRKGCETKYEMQ</sequence>
<evidence type="ECO:0000313" key="3">
    <source>
        <dbReference type="Proteomes" id="UP000612349"/>
    </source>
</evidence>
<reference evidence="2" key="2">
    <citation type="submission" date="2020-09" db="EMBL/GenBank/DDBJ databases">
        <authorList>
            <person name="Sun Q."/>
            <person name="Zhou Y."/>
        </authorList>
    </citation>
    <scope>NUCLEOTIDE SEQUENCE</scope>
    <source>
        <strain evidence="2">CGMCC 1.15360</strain>
    </source>
</reference>
<protein>
    <submittedName>
        <fullName evidence="2">Uncharacterized protein</fullName>
    </submittedName>
</protein>
<organism evidence="2 3">
    <name type="scientific">Croceicoccus mobilis</name>
    <dbReference type="NCBI Taxonomy" id="1703339"/>
    <lineage>
        <taxon>Bacteria</taxon>
        <taxon>Pseudomonadati</taxon>
        <taxon>Pseudomonadota</taxon>
        <taxon>Alphaproteobacteria</taxon>
        <taxon>Sphingomonadales</taxon>
        <taxon>Erythrobacteraceae</taxon>
        <taxon>Croceicoccus</taxon>
    </lineage>
</organism>
<accession>A0A917DZR5</accession>
<dbReference type="AlphaFoldDB" id="A0A917DZR5"/>
<feature type="compositionally biased region" description="Basic residues" evidence="1">
    <location>
        <begin position="1"/>
        <end position="12"/>
    </location>
</feature>
<proteinExistence type="predicted"/>
<comment type="caution">
    <text evidence="2">The sequence shown here is derived from an EMBL/GenBank/DDBJ whole genome shotgun (WGS) entry which is preliminary data.</text>
</comment>
<evidence type="ECO:0000256" key="1">
    <source>
        <dbReference type="SAM" id="MobiDB-lite"/>
    </source>
</evidence>
<feature type="region of interest" description="Disordered" evidence="1">
    <location>
        <begin position="1"/>
        <end position="26"/>
    </location>
</feature>
<keyword evidence="3" id="KW-1185">Reference proteome</keyword>
<reference evidence="2" key="1">
    <citation type="journal article" date="2014" name="Int. J. Syst. Evol. Microbiol.">
        <title>Complete genome sequence of Corynebacterium casei LMG S-19264T (=DSM 44701T), isolated from a smear-ripened cheese.</title>
        <authorList>
            <consortium name="US DOE Joint Genome Institute (JGI-PGF)"/>
            <person name="Walter F."/>
            <person name="Albersmeier A."/>
            <person name="Kalinowski J."/>
            <person name="Ruckert C."/>
        </authorList>
    </citation>
    <scope>NUCLEOTIDE SEQUENCE</scope>
    <source>
        <strain evidence="2">CGMCC 1.15360</strain>
    </source>
</reference>
<name>A0A917DZR5_9SPHN</name>
<gene>
    <name evidence="2" type="ORF">GCM10010990_36400</name>
</gene>
<dbReference type="EMBL" id="BMIP01000013">
    <property type="protein sequence ID" value="GGD83042.1"/>
    <property type="molecule type" value="Genomic_DNA"/>
</dbReference>
<dbReference type="Proteomes" id="UP000612349">
    <property type="component" value="Unassembled WGS sequence"/>
</dbReference>
<evidence type="ECO:0000313" key="2">
    <source>
        <dbReference type="EMBL" id="GGD83042.1"/>
    </source>
</evidence>